<dbReference type="Gene3D" id="1.10.220.150">
    <property type="entry name" value="Arf GTPase activating protein"/>
    <property type="match status" value="1"/>
</dbReference>
<organism evidence="8">
    <name type="scientific">Encephalitozoon cuniculi</name>
    <name type="common">Microsporidian parasite</name>
    <dbReference type="NCBI Taxonomy" id="6035"/>
    <lineage>
        <taxon>Eukaryota</taxon>
        <taxon>Fungi</taxon>
        <taxon>Fungi incertae sedis</taxon>
        <taxon>Microsporidia</taxon>
        <taxon>Unikaryonidae</taxon>
        <taxon>Encephalitozoon</taxon>
    </lineage>
</organism>
<feature type="region of interest" description="Disordered" evidence="6">
    <location>
        <begin position="204"/>
        <end position="266"/>
    </location>
</feature>
<protein>
    <submittedName>
        <fullName evidence="8">Putative zinc finger protein</fullName>
    </submittedName>
</protein>
<dbReference type="PANTHER" id="PTHR45686">
    <property type="entry name" value="ADP-RIBOSYLATION FACTOR GTPASE ACTIVATING PROTEIN 3, ISOFORM H-RELATED"/>
    <property type="match status" value="1"/>
</dbReference>
<evidence type="ECO:0000256" key="5">
    <source>
        <dbReference type="PROSITE-ProRule" id="PRU00288"/>
    </source>
</evidence>
<dbReference type="Pfam" id="PF01412">
    <property type="entry name" value="ArfGap"/>
    <property type="match status" value="1"/>
</dbReference>
<keyword evidence="3 5" id="KW-0863">Zinc-finger</keyword>
<dbReference type="AlphaFoldDB" id="M1JI80"/>
<dbReference type="PRINTS" id="PR00405">
    <property type="entry name" value="REVINTRACTNG"/>
</dbReference>
<dbReference type="InterPro" id="IPR001164">
    <property type="entry name" value="ArfGAP_dom"/>
</dbReference>
<dbReference type="GO" id="GO:0048205">
    <property type="term" value="P:COPI coating of Golgi vesicle"/>
    <property type="evidence" value="ECO:0007669"/>
    <property type="project" value="TreeGrafter"/>
</dbReference>
<dbReference type="VEuPathDB" id="MicrosporidiaDB:M970_081710"/>
<keyword evidence="2" id="KW-0479">Metal-binding</keyword>
<evidence type="ECO:0000256" key="1">
    <source>
        <dbReference type="ARBA" id="ARBA00022468"/>
    </source>
</evidence>
<dbReference type="GO" id="GO:0008270">
    <property type="term" value="F:zinc ion binding"/>
    <property type="evidence" value="ECO:0007669"/>
    <property type="project" value="UniProtKB-KW"/>
</dbReference>
<evidence type="ECO:0000259" key="7">
    <source>
        <dbReference type="PROSITE" id="PS50115"/>
    </source>
</evidence>
<evidence type="ECO:0000256" key="4">
    <source>
        <dbReference type="ARBA" id="ARBA00022833"/>
    </source>
</evidence>
<dbReference type="PROSITE" id="PS50115">
    <property type="entry name" value="ARFGAP"/>
    <property type="match status" value="1"/>
</dbReference>
<evidence type="ECO:0000256" key="3">
    <source>
        <dbReference type="ARBA" id="ARBA00022771"/>
    </source>
</evidence>
<dbReference type="InterPro" id="IPR037278">
    <property type="entry name" value="ARFGAP/RecO"/>
</dbReference>
<dbReference type="EMBL" id="KC513605">
    <property type="protein sequence ID" value="AGE95104.1"/>
    <property type="molecule type" value="Genomic_DNA"/>
</dbReference>
<feature type="domain" description="Arf-GAP" evidence="7">
    <location>
        <begin position="27"/>
        <end position="103"/>
    </location>
</feature>
<keyword evidence="4" id="KW-0862">Zinc</keyword>
<accession>M1JI80</accession>
<gene>
    <name evidence="8" type="ORF">ECU08_1690</name>
</gene>
<dbReference type="InterPro" id="IPR038508">
    <property type="entry name" value="ArfGAP_dom_sf"/>
</dbReference>
<dbReference type="GO" id="GO:0005096">
    <property type="term" value="F:GTPase activator activity"/>
    <property type="evidence" value="ECO:0007669"/>
    <property type="project" value="UniProtKB-KW"/>
</dbReference>
<reference evidence="8" key="1">
    <citation type="journal article" date="2013" name="Eukaryot. Cell">
        <title>Extremely Reduced Levels of Heterozygosity in the Vertebrate Pathogen Encephalitozoon cuniculi.</title>
        <authorList>
            <person name="Selman M."/>
            <person name="Sak B."/>
            <person name="Kvac M."/>
            <person name="Farinelli L."/>
            <person name="Weiss L.M."/>
            <person name="Corradi N."/>
        </authorList>
    </citation>
    <scope>NUCLEOTIDE SEQUENCE</scope>
</reference>
<dbReference type="VEuPathDB" id="MicrosporidiaDB:AEWR_081710"/>
<dbReference type="GO" id="GO:0000139">
    <property type="term" value="C:Golgi membrane"/>
    <property type="evidence" value="ECO:0007669"/>
    <property type="project" value="GOC"/>
</dbReference>
<keyword evidence="1" id="KW-0343">GTPase activation</keyword>
<evidence type="ECO:0000256" key="2">
    <source>
        <dbReference type="ARBA" id="ARBA00022723"/>
    </source>
</evidence>
<evidence type="ECO:0000256" key="6">
    <source>
        <dbReference type="SAM" id="MobiDB-lite"/>
    </source>
</evidence>
<feature type="compositionally biased region" description="Basic and acidic residues" evidence="6">
    <location>
        <begin position="239"/>
        <end position="257"/>
    </location>
</feature>
<dbReference type="SMART" id="SM00105">
    <property type="entry name" value="ArfGap"/>
    <property type="match status" value="1"/>
</dbReference>
<evidence type="ECO:0000313" key="8">
    <source>
        <dbReference type="EMBL" id="AGE95104.1"/>
    </source>
</evidence>
<proteinExistence type="predicted"/>
<dbReference type="VEuPathDB" id="MicrosporidiaDB:ECU08_1690"/>
<name>M1JI80_ENCCN</name>
<sequence length="266" mass="29980">MQGQKHSLKKPQVIMSEDGVLDKSSVNRFFKYIRMQSNNKRCADCNNPSPIWVTVTYGFFICTECAAKHRELGVGTTKVKSTILDTWSLSELRRVYVSGNSNAPKLGKVTDLRTKYTKAAWYSKVVDELSGKNEMDEPGTLFIDNLSKRTERALEPRKIEERRMPRFSDSDAKYVEEKSTVAEKELRELTESNTNMDRPVTIKRNSLPSLRTSEKGGFNVESTGSDAKKLGFGALNLLKDGKDNPSSEKGESPKVCKDPFCQDESK</sequence>
<dbReference type="VEuPathDB" id="MicrosporidiaDB:AEWD_081660"/>
<dbReference type="SUPFAM" id="SSF57863">
    <property type="entry name" value="ArfGap/RecO-like zinc finger"/>
    <property type="match status" value="1"/>
</dbReference>
<dbReference type="VEuPathDB" id="MicrosporidiaDB:AEWQ_081700"/>
<dbReference type="PANTHER" id="PTHR45686:SF4">
    <property type="entry name" value="ADP-RIBOSYLATION FACTOR GTPASE ACTIVATING PROTEIN 3, ISOFORM H"/>
    <property type="match status" value="1"/>
</dbReference>